<evidence type="ECO:0008006" key="4">
    <source>
        <dbReference type="Google" id="ProtNLM"/>
    </source>
</evidence>
<dbReference type="AlphaFoldDB" id="A0ABC8KM57"/>
<gene>
    <name evidence="2" type="ORF">ERUC_LOCUS23952</name>
</gene>
<dbReference type="SUPFAM" id="SSF57756">
    <property type="entry name" value="Retrovirus zinc finger-like domains"/>
    <property type="match status" value="1"/>
</dbReference>
<keyword evidence="3" id="KW-1185">Reference proteome</keyword>
<organism evidence="2 3">
    <name type="scientific">Eruca vesicaria subsp. sativa</name>
    <name type="common">Garden rocket</name>
    <name type="synonym">Eruca sativa</name>
    <dbReference type="NCBI Taxonomy" id="29727"/>
    <lineage>
        <taxon>Eukaryota</taxon>
        <taxon>Viridiplantae</taxon>
        <taxon>Streptophyta</taxon>
        <taxon>Embryophyta</taxon>
        <taxon>Tracheophyta</taxon>
        <taxon>Spermatophyta</taxon>
        <taxon>Magnoliopsida</taxon>
        <taxon>eudicotyledons</taxon>
        <taxon>Gunneridae</taxon>
        <taxon>Pentapetalae</taxon>
        <taxon>rosids</taxon>
        <taxon>malvids</taxon>
        <taxon>Brassicales</taxon>
        <taxon>Brassicaceae</taxon>
        <taxon>Brassiceae</taxon>
        <taxon>Eruca</taxon>
    </lineage>
</organism>
<proteinExistence type="predicted"/>
<evidence type="ECO:0000313" key="2">
    <source>
        <dbReference type="EMBL" id="CAH8358196.1"/>
    </source>
</evidence>
<feature type="region of interest" description="Disordered" evidence="1">
    <location>
        <begin position="35"/>
        <end position="58"/>
    </location>
</feature>
<protein>
    <recommendedName>
        <fullName evidence="4">CCHC-type domain-containing protein</fullName>
    </recommendedName>
</protein>
<dbReference type="Proteomes" id="UP001642260">
    <property type="component" value="Unassembled WGS sequence"/>
</dbReference>
<comment type="caution">
    <text evidence="2">The sequence shown here is derived from an EMBL/GenBank/DDBJ whole genome shotgun (WGS) entry which is preliminary data.</text>
</comment>
<sequence length="127" mass="13765">MDHTIQNCTRPSDQSGGSGSVACFQCDKSGHYKTEFPQLQGGQGKGHEKIGKSNHNRPTTTARVYELFRDNGASGSFDSISGCAETSTGTDSGCTYDSDFVWNLRTLWKRAACLAVNSVRIDEGMTM</sequence>
<evidence type="ECO:0000256" key="1">
    <source>
        <dbReference type="SAM" id="MobiDB-lite"/>
    </source>
</evidence>
<evidence type="ECO:0000313" key="3">
    <source>
        <dbReference type="Proteomes" id="UP001642260"/>
    </source>
</evidence>
<dbReference type="InterPro" id="IPR036875">
    <property type="entry name" value="Znf_CCHC_sf"/>
</dbReference>
<name>A0ABC8KM57_ERUVS</name>
<reference evidence="2 3" key="1">
    <citation type="submission" date="2022-03" db="EMBL/GenBank/DDBJ databases">
        <authorList>
            <person name="Macdonald S."/>
            <person name="Ahmed S."/>
            <person name="Newling K."/>
        </authorList>
    </citation>
    <scope>NUCLEOTIDE SEQUENCE [LARGE SCALE GENOMIC DNA]</scope>
</reference>
<dbReference type="EMBL" id="CAKOAT010243488">
    <property type="protein sequence ID" value="CAH8358196.1"/>
    <property type="molecule type" value="Genomic_DNA"/>
</dbReference>
<accession>A0ABC8KM57</accession>